<gene>
    <name evidence="4" type="ORF">ETH_00031810</name>
</gene>
<proteinExistence type="predicted"/>
<dbReference type="AlphaFoldDB" id="U6L0Y3"/>
<evidence type="ECO:0000259" key="3">
    <source>
        <dbReference type="PROSITE" id="PS50157"/>
    </source>
</evidence>
<dbReference type="GO" id="GO:0008270">
    <property type="term" value="F:zinc ion binding"/>
    <property type="evidence" value="ECO:0007669"/>
    <property type="project" value="UniProtKB-KW"/>
</dbReference>
<evidence type="ECO:0000256" key="2">
    <source>
        <dbReference type="SAM" id="MobiDB-lite"/>
    </source>
</evidence>
<accession>U6L0Y3</accession>
<dbReference type="PROSITE" id="PS50157">
    <property type="entry name" value="ZINC_FINGER_C2H2_2"/>
    <property type="match status" value="1"/>
</dbReference>
<dbReference type="PROSITE" id="PS00028">
    <property type="entry name" value="ZINC_FINGER_C2H2_1"/>
    <property type="match status" value="1"/>
</dbReference>
<sequence>MTGMPTAGREEIPIFEALQSASNTLIMPPSHHQVQQQKQSHASQQLQQEQERQQSAQLPLKAATDGGMDAAARNSGTENPTIVVGMLVQCGECGKKFINSHYLDKHINKRHRGDARQSGIARFDTSHFSTLGQTGFQQPFETFRAIVSAPLSMFEQQQQQQLKQQQQLLQQQQSLQQQQHLLQQQLSMLSAAALRANETPLPVTAISHPAPVVSATGAVPFGEVGSTLAAAAGTKNSAIPTPEDKQQTVAEVKQDVQKEIQKAVKAPQHRDTALMLLNEIKSPSLRNTKVTVVKNE</sequence>
<feature type="domain" description="C2H2-type" evidence="3">
    <location>
        <begin position="88"/>
        <end position="116"/>
    </location>
</feature>
<dbReference type="GeneID" id="25255428"/>
<dbReference type="VEuPathDB" id="ToxoDB:ETH2_1108500"/>
<keyword evidence="1" id="KW-0863">Zinc-finger</keyword>
<feature type="compositionally biased region" description="Low complexity" evidence="2">
    <location>
        <begin position="30"/>
        <end position="57"/>
    </location>
</feature>
<dbReference type="OrthoDB" id="346586at2759"/>
<organism evidence="4 5">
    <name type="scientific">Eimeria tenella</name>
    <name type="common">Coccidian parasite</name>
    <dbReference type="NCBI Taxonomy" id="5802"/>
    <lineage>
        <taxon>Eukaryota</taxon>
        <taxon>Sar</taxon>
        <taxon>Alveolata</taxon>
        <taxon>Apicomplexa</taxon>
        <taxon>Conoidasida</taxon>
        <taxon>Coccidia</taxon>
        <taxon>Eucoccidiorida</taxon>
        <taxon>Eimeriorina</taxon>
        <taxon>Eimeriidae</taxon>
        <taxon>Eimeria</taxon>
    </lineage>
</organism>
<evidence type="ECO:0000256" key="1">
    <source>
        <dbReference type="PROSITE-ProRule" id="PRU00042"/>
    </source>
</evidence>
<keyword evidence="1" id="KW-0479">Metal-binding</keyword>
<name>U6L0Y3_EIMTE</name>
<dbReference type="OMA" id="HINKRHR"/>
<reference evidence="4" key="2">
    <citation type="submission" date="2013-10" db="EMBL/GenBank/DDBJ databases">
        <authorList>
            <person name="Aslett M."/>
        </authorList>
    </citation>
    <scope>NUCLEOTIDE SEQUENCE [LARGE SCALE GENOMIC DNA]</scope>
    <source>
        <strain evidence="4">Houghton</strain>
    </source>
</reference>
<dbReference type="EMBL" id="HG675741">
    <property type="protein sequence ID" value="CDJ42858.1"/>
    <property type="molecule type" value="Genomic_DNA"/>
</dbReference>
<protein>
    <recommendedName>
        <fullName evidence="3">C2H2-type domain-containing protein</fullName>
    </recommendedName>
</protein>
<dbReference type="Proteomes" id="UP000030747">
    <property type="component" value="Unassembled WGS sequence"/>
</dbReference>
<feature type="region of interest" description="Disordered" evidence="2">
    <location>
        <begin position="29"/>
        <end position="57"/>
    </location>
</feature>
<keyword evidence="1" id="KW-0862">Zinc</keyword>
<keyword evidence="5" id="KW-1185">Reference proteome</keyword>
<dbReference type="InterPro" id="IPR013087">
    <property type="entry name" value="Znf_C2H2_type"/>
</dbReference>
<dbReference type="VEuPathDB" id="ToxoDB:ETH_00031810"/>
<reference evidence="4" key="1">
    <citation type="submission" date="2013-10" db="EMBL/GenBank/DDBJ databases">
        <title>Genomic analysis of the causative agents of coccidiosis in chickens.</title>
        <authorList>
            <person name="Reid A.J."/>
            <person name="Blake D."/>
            <person name="Billington K."/>
            <person name="Browne H."/>
            <person name="Dunn M."/>
            <person name="Hung S."/>
            <person name="Kawahara F."/>
            <person name="Miranda-Saavedra D."/>
            <person name="Mourier T."/>
            <person name="Nagra H."/>
            <person name="Otto T.D."/>
            <person name="Rawlings N."/>
            <person name="Sanchez A."/>
            <person name="Sanders M."/>
            <person name="Subramaniam C."/>
            <person name="Tay Y."/>
            <person name="Dear P."/>
            <person name="Doerig C."/>
            <person name="Gruber A."/>
            <person name="Parkinson J."/>
            <person name="Shirley M."/>
            <person name="Wan K.L."/>
            <person name="Berriman M."/>
            <person name="Tomley F."/>
            <person name="Pain A."/>
        </authorList>
    </citation>
    <scope>NUCLEOTIDE SEQUENCE [LARGE SCALE GENOMIC DNA]</scope>
    <source>
        <strain evidence="4">Houghton</strain>
    </source>
</reference>
<dbReference type="RefSeq" id="XP_013233608.1">
    <property type="nucleotide sequence ID" value="XM_013378154.1"/>
</dbReference>
<evidence type="ECO:0000313" key="5">
    <source>
        <dbReference type="Proteomes" id="UP000030747"/>
    </source>
</evidence>
<evidence type="ECO:0000313" key="4">
    <source>
        <dbReference type="EMBL" id="CDJ42858.1"/>
    </source>
</evidence>